<dbReference type="GO" id="GO:0036064">
    <property type="term" value="C:ciliary basal body"/>
    <property type="evidence" value="ECO:0007669"/>
    <property type="project" value="TreeGrafter"/>
</dbReference>
<sequence length="460" mass="53286">MTKLCICQICTCGKHRCPHRPYGIIGKGDQDCAITEYRSEFIPREGGVRQSFKPEYNLQLSTARLDDETTHKHDFITHSIYKTQSYKPEEVYVRQGDFDSLTSYNQEYTPKGGERAQMIRHEDHRTAQAPFEGDPTYRTDYRKWESARTEAIRHDGGYVPPSAPFRGESTYTTDYLKHEGGMRQAIRPDQSILQSQDPFDDRTGYRSDYIQHPMQERYQRTREEYVPSGVSLDSLTTHRRDFTPKDADRTRSMKPDEQGFRSNARFDDTTTNKTDYKPWEVQAIQTHRPDEYRPLPGDMDLNTMYNSEFTPKPYAKTTAIRPVERHGTDARFEGSTTYLGDYKQWPEGRQAAIRANNGYVPPSVPFEGMSTYRGHYIQHEGGAQRSYKPDGVAYRSTAPFDDATMYKTEYTRKEVEPCPACFLDTPRSNFAFAHAEPTGHKFYQPHAEVFRSQYQQPVAV</sequence>
<dbReference type="PANTHER" id="PTHR31516">
    <property type="entry name" value="STABILIZER OF AXONEMAL MICROTUBULES 2"/>
    <property type="match status" value="1"/>
</dbReference>
<name>A0A816EZG6_ADIRI</name>
<dbReference type="OrthoDB" id="365640at2759"/>
<dbReference type="EMBL" id="CAJNOR010010667">
    <property type="protein sequence ID" value="CAF1655766.1"/>
    <property type="molecule type" value="Genomic_DNA"/>
</dbReference>
<evidence type="ECO:0000313" key="4">
    <source>
        <dbReference type="EMBL" id="CAF1655766.1"/>
    </source>
</evidence>
<dbReference type="Proteomes" id="UP000663828">
    <property type="component" value="Unassembled WGS sequence"/>
</dbReference>
<dbReference type="GO" id="GO:0005879">
    <property type="term" value="C:axonemal microtubule"/>
    <property type="evidence" value="ECO:0007669"/>
    <property type="project" value="TreeGrafter"/>
</dbReference>
<comment type="caution">
    <text evidence="4">The sequence shown here is derived from an EMBL/GenBank/DDBJ whole genome shotgun (WGS) entry which is preliminary data.</text>
</comment>
<dbReference type="GO" id="GO:0036126">
    <property type="term" value="C:sperm flagellum"/>
    <property type="evidence" value="ECO:0007669"/>
    <property type="project" value="TreeGrafter"/>
</dbReference>
<dbReference type="EMBL" id="CAJNOJ010000057">
    <property type="protein sequence ID" value="CAF0987929.1"/>
    <property type="molecule type" value="Genomic_DNA"/>
</dbReference>
<feature type="region of interest" description="Disordered" evidence="2">
    <location>
        <begin position="240"/>
        <end position="273"/>
    </location>
</feature>
<dbReference type="GO" id="GO:0005814">
    <property type="term" value="C:centriole"/>
    <property type="evidence" value="ECO:0007669"/>
    <property type="project" value="TreeGrafter"/>
</dbReference>
<evidence type="ECO:0000313" key="3">
    <source>
        <dbReference type="EMBL" id="CAF0987929.1"/>
    </source>
</evidence>
<evidence type="ECO:0000256" key="1">
    <source>
        <dbReference type="ARBA" id="ARBA00008738"/>
    </source>
</evidence>
<dbReference type="GO" id="GO:0008017">
    <property type="term" value="F:microtubule binding"/>
    <property type="evidence" value="ECO:0007669"/>
    <property type="project" value="InterPro"/>
</dbReference>
<dbReference type="PANTHER" id="PTHR31516:SF17">
    <property type="entry name" value="STABILIZER OF AXONEMAL MICROTUBULES 2"/>
    <property type="match status" value="1"/>
</dbReference>
<dbReference type="InterPro" id="IPR033336">
    <property type="entry name" value="SAXO1/2"/>
</dbReference>
<evidence type="ECO:0000256" key="2">
    <source>
        <dbReference type="SAM" id="MobiDB-lite"/>
    </source>
</evidence>
<comment type="similarity">
    <text evidence="1">Belongs to the FAM154 family.</text>
</comment>
<evidence type="ECO:0000313" key="5">
    <source>
        <dbReference type="Proteomes" id="UP000663828"/>
    </source>
</evidence>
<proteinExistence type="inferred from homology"/>
<organism evidence="4 5">
    <name type="scientific">Adineta ricciae</name>
    <name type="common">Rotifer</name>
    <dbReference type="NCBI Taxonomy" id="249248"/>
    <lineage>
        <taxon>Eukaryota</taxon>
        <taxon>Metazoa</taxon>
        <taxon>Spiralia</taxon>
        <taxon>Gnathifera</taxon>
        <taxon>Rotifera</taxon>
        <taxon>Eurotatoria</taxon>
        <taxon>Bdelloidea</taxon>
        <taxon>Adinetida</taxon>
        <taxon>Adinetidae</taxon>
        <taxon>Adineta</taxon>
    </lineage>
</organism>
<reference evidence="4" key="1">
    <citation type="submission" date="2021-02" db="EMBL/GenBank/DDBJ databases">
        <authorList>
            <person name="Nowell W R."/>
        </authorList>
    </citation>
    <scope>NUCLEOTIDE SEQUENCE</scope>
</reference>
<keyword evidence="5" id="KW-1185">Reference proteome</keyword>
<dbReference type="Pfam" id="PF05217">
    <property type="entry name" value="SAXO1-2"/>
    <property type="match status" value="1"/>
</dbReference>
<accession>A0A816EZG6</accession>
<dbReference type="AlphaFoldDB" id="A0A816EZG6"/>
<gene>
    <name evidence="3" type="ORF">EDS130_LOCUS14234</name>
    <name evidence="4" type="ORF">XAT740_LOCUS55878</name>
</gene>
<dbReference type="Proteomes" id="UP000663852">
    <property type="component" value="Unassembled WGS sequence"/>
</dbReference>
<protein>
    <submittedName>
        <fullName evidence="4">Uncharacterized protein</fullName>
    </submittedName>
</protein>